<dbReference type="KEGG" id="hhc:M911_03940"/>
<name>W8KH32_9GAMM</name>
<comment type="cofactor">
    <cofactor evidence="7">
        <name>hybrid [4Fe-2O-2S] cluster</name>
        <dbReference type="ChEBI" id="CHEBI:60519"/>
    </cofactor>
    <text evidence="7">Binds 1 hybrid [4Fe-2O-2S] cluster.</text>
</comment>
<proteinExistence type="inferred from homology"/>
<comment type="subcellular location">
    <subcellularLocation>
        <location evidence="7">Cytoplasm</location>
    </subcellularLocation>
</comment>
<dbReference type="PANTHER" id="PTHR30109:SF0">
    <property type="entry name" value="HYDROXYLAMINE REDUCTASE"/>
    <property type="match status" value="1"/>
</dbReference>
<dbReference type="PATRIC" id="fig|1354791.3.peg.1182"/>
<dbReference type="OrthoDB" id="9761526at2"/>
<reference evidence="9" key="2">
    <citation type="submission" date="2014-02" db="EMBL/GenBank/DDBJ databases">
        <title>Draft Genome Sequence of extremely halophilic bacteria Halorhodospira halochloris.</title>
        <authorList>
            <person name="Singh K.S."/>
        </authorList>
    </citation>
    <scope>NUCLEOTIDE SEQUENCE [LARGE SCALE GENOMIC DNA]</scope>
    <source>
        <strain evidence="9">A</strain>
    </source>
</reference>
<comment type="cofactor">
    <cofactor evidence="7">
        <name>[2Fe-2S] cluster</name>
        <dbReference type="ChEBI" id="CHEBI:190135"/>
    </cofactor>
    <text evidence="7">Binds 1 [2Fe-2S] cluster.</text>
</comment>
<feature type="binding site" evidence="7">
    <location>
        <position position="198"/>
    </location>
    <ligand>
        <name>hybrid [4Fe-2O-2S] cluster</name>
        <dbReference type="ChEBI" id="CHEBI:60519"/>
    </ligand>
</feature>
<dbReference type="HOGENOM" id="CLU_038344_0_0_6"/>
<dbReference type="AlphaFoldDB" id="W8KH32"/>
<dbReference type="NCBIfam" id="TIGR01703">
    <property type="entry name" value="hybrid_clust"/>
    <property type="match status" value="1"/>
</dbReference>
<comment type="catalytic activity">
    <reaction evidence="7">
        <text>A + NH4(+) + H2O = hydroxylamine + AH2 + H(+)</text>
        <dbReference type="Rhea" id="RHEA:22052"/>
        <dbReference type="ChEBI" id="CHEBI:13193"/>
        <dbReference type="ChEBI" id="CHEBI:15377"/>
        <dbReference type="ChEBI" id="CHEBI:15378"/>
        <dbReference type="ChEBI" id="CHEBI:15429"/>
        <dbReference type="ChEBI" id="CHEBI:17499"/>
        <dbReference type="ChEBI" id="CHEBI:28938"/>
        <dbReference type="EC" id="1.7.99.1"/>
    </reaction>
</comment>
<keyword evidence="9" id="KW-1185">Reference proteome</keyword>
<evidence type="ECO:0000256" key="5">
    <source>
        <dbReference type="ARBA" id="ARBA00023004"/>
    </source>
</evidence>
<comment type="function">
    <text evidence="7">Catalyzes the reduction of hydroxylamine to form NH(3) and H(2)O.</text>
</comment>
<feature type="binding site" evidence="7">
    <location>
        <position position="373"/>
    </location>
    <ligand>
        <name>hybrid [4Fe-2O-2S] cluster</name>
        <dbReference type="ChEBI" id="CHEBI:60519"/>
    </ligand>
</feature>
<keyword evidence="5 7" id="KW-0408">Iron</keyword>
<accession>W8KH32</accession>
<dbReference type="GO" id="GO:0005737">
    <property type="term" value="C:cytoplasm"/>
    <property type="evidence" value="ECO:0007669"/>
    <property type="project" value="UniProtKB-SubCell"/>
</dbReference>
<dbReference type="Pfam" id="PF03063">
    <property type="entry name" value="Prismane"/>
    <property type="match status" value="1"/>
</dbReference>
<evidence type="ECO:0000313" key="9">
    <source>
        <dbReference type="Proteomes" id="UP000019442"/>
    </source>
</evidence>
<dbReference type="Proteomes" id="UP000019442">
    <property type="component" value="Chromosome"/>
</dbReference>
<evidence type="ECO:0000256" key="3">
    <source>
        <dbReference type="ARBA" id="ARBA00022723"/>
    </source>
</evidence>
<dbReference type="GO" id="GO:0004601">
    <property type="term" value="F:peroxidase activity"/>
    <property type="evidence" value="ECO:0007669"/>
    <property type="project" value="TreeGrafter"/>
</dbReference>
<dbReference type="GO" id="GO:0046872">
    <property type="term" value="F:metal ion binding"/>
    <property type="evidence" value="ECO:0007669"/>
    <property type="project" value="UniProtKB-KW"/>
</dbReference>
<feature type="modified residue" description="Cysteine persulfide" evidence="7">
    <location>
        <position position="284"/>
    </location>
</feature>
<feature type="binding site" evidence="7">
    <location>
        <position position="15"/>
    </location>
    <ligand>
        <name>[2Fe-2S] cluster</name>
        <dbReference type="ChEBI" id="CHEBI:190135"/>
    </ligand>
</feature>
<dbReference type="GO" id="GO:0051537">
    <property type="term" value="F:2 iron, 2 sulfur cluster binding"/>
    <property type="evidence" value="ECO:0007669"/>
    <property type="project" value="UniProtKB-KW"/>
</dbReference>
<feature type="binding site" evidence="7">
    <location>
        <position position="3"/>
    </location>
    <ligand>
        <name>[2Fe-2S] cluster</name>
        <dbReference type="ChEBI" id="CHEBI:190135"/>
    </ligand>
</feature>
<feature type="binding site" evidence="7">
    <location>
        <position position="337"/>
    </location>
    <ligand>
        <name>hybrid [4Fe-2O-2S] cluster</name>
        <dbReference type="ChEBI" id="CHEBI:60519"/>
    </ligand>
</feature>
<evidence type="ECO:0000313" key="8">
    <source>
        <dbReference type="EMBL" id="AHK78478.1"/>
    </source>
</evidence>
<dbReference type="GO" id="GO:0042542">
    <property type="term" value="P:response to hydrogen peroxide"/>
    <property type="evidence" value="ECO:0007669"/>
    <property type="project" value="TreeGrafter"/>
</dbReference>
<dbReference type="InterPro" id="IPR004137">
    <property type="entry name" value="HCP/CODH"/>
</dbReference>
<dbReference type="SUPFAM" id="SSF56821">
    <property type="entry name" value="Prismane protein-like"/>
    <property type="match status" value="1"/>
</dbReference>
<protein>
    <recommendedName>
        <fullName evidence="7">Hydroxylamine reductase</fullName>
        <ecNumber evidence="7">1.7.99.1</ecNumber>
    </recommendedName>
    <alternativeName>
        <fullName evidence="7">Hybrid-cluster protein</fullName>
        <shortName evidence="7">HCP</shortName>
    </alternativeName>
    <alternativeName>
        <fullName evidence="7">Prismane protein</fullName>
    </alternativeName>
</protein>
<feature type="binding site" evidence="7">
    <location>
        <position position="371"/>
    </location>
    <ligand>
        <name>hybrid [4Fe-2O-2S] cluster</name>
        <dbReference type="ChEBI" id="CHEBI:60519"/>
    </ligand>
</feature>
<dbReference type="InterPro" id="IPR016099">
    <property type="entry name" value="Prismane-like_a/b-sand"/>
</dbReference>
<feature type="binding site" evidence="7">
    <location>
        <position position="6"/>
    </location>
    <ligand>
        <name>[2Fe-2S] cluster</name>
        <dbReference type="ChEBI" id="CHEBI:190135"/>
    </ligand>
</feature>
<feature type="binding site" evidence="7">
    <location>
        <position position="130"/>
    </location>
    <ligand>
        <name>hybrid [4Fe-2O-2S] cluster</name>
        <dbReference type="ChEBI" id="CHEBI:60519"/>
    </ligand>
</feature>
<evidence type="ECO:0000256" key="6">
    <source>
        <dbReference type="ARBA" id="ARBA00023014"/>
    </source>
</evidence>
<feature type="binding site" evidence="7">
    <location>
        <position position="154"/>
    </location>
    <ligand>
        <name>hybrid [4Fe-2O-2S] cluster</name>
        <dbReference type="ChEBI" id="CHEBI:60519"/>
    </ligand>
</feature>
<evidence type="ECO:0000256" key="1">
    <source>
        <dbReference type="ARBA" id="ARBA00022490"/>
    </source>
</evidence>
<comment type="similarity">
    <text evidence="7">Belongs to the HCP family.</text>
</comment>
<feature type="binding site" evidence="7">
    <location>
        <position position="312"/>
    </location>
    <ligand>
        <name>hybrid [4Fe-2O-2S] cluster</name>
        <dbReference type="ChEBI" id="CHEBI:60519"/>
    </ligand>
</feature>
<dbReference type="RefSeq" id="WP_025280833.1">
    <property type="nucleotide sequence ID" value="NZ_CP007268.1"/>
</dbReference>
<organism evidence="8 9">
    <name type="scientific">Ectothiorhodospira haloalkaliphila</name>
    <dbReference type="NCBI Taxonomy" id="421628"/>
    <lineage>
        <taxon>Bacteria</taxon>
        <taxon>Pseudomonadati</taxon>
        <taxon>Pseudomonadota</taxon>
        <taxon>Gammaproteobacteria</taxon>
        <taxon>Chromatiales</taxon>
        <taxon>Ectothiorhodospiraceae</taxon>
        <taxon>Ectothiorhodospira</taxon>
    </lineage>
</organism>
<dbReference type="InterPro" id="IPR016100">
    <property type="entry name" value="Prismane_a-bundle"/>
</dbReference>
<dbReference type="InterPro" id="IPR010048">
    <property type="entry name" value="Hydroxylam_reduct"/>
</dbReference>
<dbReference type="PANTHER" id="PTHR30109">
    <property type="entry name" value="HYDROXYLAMINE REDUCTASE"/>
    <property type="match status" value="1"/>
</dbReference>
<dbReference type="EC" id="1.7.99.1" evidence="7"/>
<reference evidence="8 9" key="1">
    <citation type="journal article" date="2014" name="J Genomics">
        <title>Draft Genome Sequence of the Extremely Halophilic Phototrophic Purple Sulfur Bacterium Halorhodospira halochloris.</title>
        <authorList>
            <person name="Singh K.S."/>
            <person name="Kirksey J."/>
            <person name="Hoff W.D."/>
            <person name="Deole R."/>
        </authorList>
    </citation>
    <scope>NUCLEOTIDE SEQUENCE [LARGE SCALE GENOMIC DNA]</scope>
    <source>
        <strain evidence="8 9">A</strain>
    </source>
</reference>
<dbReference type="EMBL" id="CP007268">
    <property type="protein sequence ID" value="AHK78478.1"/>
    <property type="molecule type" value="Genomic_DNA"/>
</dbReference>
<keyword evidence="3 7" id="KW-0479">Metal-binding</keyword>
<keyword evidence="4 7" id="KW-0560">Oxidoreductase</keyword>
<dbReference type="NCBIfam" id="NF003658">
    <property type="entry name" value="PRK05290.1"/>
    <property type="match status" value="1"/>
</dbReference>
<dbReference type="Gene3D" id="3.40.50.2030">
    <property type="match status" value="2"/>
</dbReference>
<feature type="binding site" description="via persulfide group" evidence="7">
    <location>
        <position position="284"/>
    </location>
    <ligand>
        <name>hybrid [4Fe-2O-2S] cluster</name>
        <dbReference type="ChEBI" id="CHEBI:60519"/>
    </ligand>
</feature>
<dbReference type="HAMAP" id="MF_00069">
    <property type="entry name" value="Hydroxylam_reduct"/>
    <property type="match status" value="1"/>
</dbReference>
<keyword evidence="6 7" id="KW-0411">Iron-sulfur</keyword>
<dbReference type="InterPro" id="IPR011254">
    <property type="entry name" value="Prismane-like_sf"/>
</dbReference>
<dbReference type="GO" id="GO:0050418">
    <property type="term" value="F:hydroxylamine reductase activity"/>
    <property type="evidence" value="ECO:0007669"/>
    <property type="project" value="UniProtKB-UniRule"/>
</dbReference>
<evidence type="ECO:0000256" key="7">
    <source>
        <dbReference type="HAMAP-Rule" id="MF_00069"/>
    </source>
</evidence>
<evidence type="ECO:0000256" key="4">
    <source>
        <dbReference type="ARBA" id="ARBA00023002"/>
    </source>
</evidence>
<sequence length="431" mass="47202">MNCNQCEQTFRQTACVTSPGTCGKDEDMHSLQELLIYGLKGMAAYAHHARRLGQSDAEVSAFMEEALFATMTNVNFDMDSLLELCLRCGQMNLKVMEMLDRGHVETFGQPAPATVKEGTQAGPGILVTGHDLLDLWDLLKQVEGTDIKVYTHGEMLPAHMYPKLHNHPNLAGHFGGAWQMQKREFDQFPGPVLATTNCVLIPPASYRDRLFTTRATAVPQGQRITHEDFSAVIEAARRCAPCVDQPKGESTVGFHHSVLLSHADTLVEAVKAGKISRFFVIGGCDGAAKGRNYFSDYAEATPDDSFILTLGCGKYRIRDQEYGEHLGFPRLLDMGQCNDAYGAIRVALALAEAFECEVNELPLSLVISWFEQKAVAVFLTLLSLNVKGITLGPNPPAFVSPNVFALLQERYDLKLTGSDPQGDAARAVATT</sequence>
<keyword evidence="1 7" id="KW-0963">Cytoplasm</keyword>
<dbReference type="Gene3D" id="1.20.1270.20">
    <property type="match status" value="1"/>
</dbReference>
<evidence type="ECO:0000256" key="2">
    <source>
        <dbReference type="ARBA" id="ARBA00022714"/>
    </source>
</evidence>
<keyword evidence="2 7" id="KW-0001">2Fe-2S</keyword>
<dbReference type="FunFam" id="1.20.1270.20:FF:000001">
    <property type="entry name" value="Hydroxylamine reductase"/>
    <property type="match status" value="1"/>
</dbReference>
<gene>
    <name evidence="7" type="primary">hcp</name>
    <name evidence="8" type="ORF">M911_03940</name>
</gene>
<feature type="binding site" evidence="7">
    <location>
        <position position="22"/>
    </location>
    <ligand>
        <name>[2Fe-2S] cluster</name>
        <dbReference type="ChEBI" id="CHEBI:190135"/>
    </ligand>
</feature>